<reference evidence="1 2" key="1">
    <citation type="submission" date="2023-07" db="EMBL/GenBank/DDBJ databases">
        <title>Genomic Encyclopedia of Type Strains, Phase IV (KMG-IV): sequencing the most valuable type-strain genomes for metagenomic binning, comparative biology and taxonomic classification.</title>
        <authorList>
            <person name="Goeker M."/>
        </authorList>
    </citation>
    <scope>NUCLEOTIDE SEQUENCE [LARGE SCALE GENOMIC DNA]</scope>
    <source>
        <strain evidence="1 2">NIO-1023</strain>
    </source>
</reference>
<proteinExistence type="predicted"/>
<protein>
    <submittedName>
        <fullName evidence="1">Uncharacterized protein</fullName>
    </submittedName>
</protein>
<dbReference type="RefSeq" id="WP_307466670.1">
    <property type="nucleotide sequence ID" value="NZ_JAURUR010000009.1"/>
</dbReference>
<organism evidence="1 2">
    <name type="scientific">Deinococcus enclensis</name>
    <dbReference type="NCBI Taxonomy" id="1049582"/>
    <lineage>
        <taxon>Bacteria</taxon>
        <taxon>Thermotogati</taxon>
        <taxon>Deinococcota</taxon>
        <taxon>Deinococci</taxon>
        <taxon>Deinococcales</taxon>
        <taxon>Deinococcaceae</taxon>
        <taxon>Deinococcus</taxon>
    </lineage>
</organism>
<dbReference type="Proteomes" id="UP001232163">
    <property type="component" value="Unassembled WGS sequence"/>
</dbReference>
<evidence type="ECO:0000313" key="2">
    <source>
        <dbReference type="Proteomes" id="UP001232163"/>
    </source>
</evidence>
<sequence length="170" mass="18961">MTLTSTPYPPPEFTSELRRFVRDQRAQGAAWWHGNPTREAVFHDPTPGLEGLWLADRVQAALWYATHPATGTGELLAVQTVGCFPALSDPAVLRRLCQKAGLDPREVRRDHERGTLYLTHQAAICQAAQREYPGLLLRDDTCGAHGSLVVWDDRRVRVTGRYAFTPGRGT</sequence>
<gene>
    <name evidence="1" type="ORF">QO006_002567</name>
</gene>
<accession>A0ABT9MG07</accession>
<dbReference type="EMBL" id="JAURUR010000009">
    <property type="protein sequence ID" value="MDP9765119.1"/>
    <property type="molecule type" value="Genomic_DNA"/>
</dbReference>
<evidence type="ECO:0000313" key="1">
    <source>
        <dbReference type="EMBL" id="MDP9765119.1"/>
    </source>
</evidence>
<comment type="caution">
    <text evidence="1">The sequence shown here is derived from an EMBL/GenBank/DDBJ whole genome shotgun (WGS) entry which is preliminary data.</text>
</comment>
<keyword evidence="2" id="KW-1185">Reference proteome</keyword>
<name>A0ABT9MG07_9DEIO</name>